<gene>
    <name evidence="3" type="ORF">CLV40_104194</name>
</gene>
<sequence>MKTVGLVAATCALLVVLTGCGGGAAGSAEPTPAAGATSVTDELARADSPVTRSGERRPLAEGLTITVSAPKSFVPSASASAGVEAKRAVGFEMTVRNDGPALYRSASLSLTAMVNGELTQQVIDSTQGYTGVVGASDVPPGGSMRFSVAFAVPAETVSVLVSAQPDTAGGPSVTVFDGST</sequence>
<evidence type="ECO:0000256" key="1">
    <source>
        <dbReference type="SAM" id="MobiDB-lite"/>
    </source>
</evidence>
<protein>
    <recommendedName>
        <fullName evidence="5">DUF4352 domain-containing protein</fullName>
    </recommendedName>
</protein>
<feature type="region of interest" description="Disordered" evidence="1">
    <location>
        <begin position="26"/>
        <end position="59"/>
    </location>
</feature>
<organism evidence="3 4">
    <name type="scientific">Actinokineospora auranticolor</name>
    <dbReference type="NCBI Taxonomy" id="155976"/>
    <lineage>
        <taxon>Bacteria</taxon>
        <taxon>Bacillati</taxon>
        <taxon>Actinomycetota</taxon>
        <taxon>Actinomycetes</taxon>
        <taxon>Pseudonocardiales</taxon>
        <taxon>Pseudonocardiaceae</taxon>
        <taxon>Actinokineospora</taxon>
    </lineage>
</organism>
<feature type="signal peptide" evidence="2">
    <location>
        <begin position="1"/>
        <end position="24"/>
    </location>
</feature>
<evidence type="ECO:0008006" key="5">
    <source>
        <dbReference type="Google" id="ProtNLM"/>
    </source>
</evidence>
<name>A0A2S6GUR4_9PSEU</name>
<dbReference type="PROSITE" id="PS51257">
    <property type="entry name" value="PROKAR_LIPOPROTEIN"/>
    <property type="match status" value="1"/>
</dbReference>
<dbReference type="OrthoDB" id="3686846at2"/>
<evidence type="ECO:0000256" key="2">
    <source>
        <dbReference type="SAM" id="SignalP"/>
    </source>
</evidence>
<evidence type="ECO:0000313" key="3">
    <source>
        <dbReference type="EMBL" id="PPK68950.1"/>
    </source>
</evidence>
<dbReference type="RefSeq" id="WP_104478492.1">
    <property type="nucleotide sequence ID" value="NZ_CP154825.1"/>
</dbReference>
<accession>A0A2S6GUR4</accession>
<dbReference type="AlphaFoldDB" id="A0A2S6GUR4"/>
<comment type="caution">
    <text evidence="3">The sequence shown here is derived from an EMBL/GenBank/DDBJ whole genome shotgun (WGS) entry which is preliminary data.</text>
</comment>
<dbReference type="Proteomes" id="UP000239203">
    <property type="component" value="Unassembled WGS sequence"/>
</dbReference>
<keyword evidence="4" id="KW-1185">Reference proteome</keyword>
<evidence type="ECO:0000313" key="4">
    <source>
        <dbReference type="Proteomes" id="UP000239203"/>
    </source>
</evidence>
<dbReference type="EMBL" id="PTIX01000004">
    <property type="protein sequence ID" value="PPK68950.1"/>
    <property type="molecule type" value="Genomic_DNA"/>
</dbReference>
<keyword evidence="2" id="KW-0732">Signal</keyword>
<reference evidence="3 4" key="1">
    <citation type="submission" date="2018-02" db="EMBL/GenBank/DDBJ databases">
        <title>Genomic Encyclopedia of Archaeal and Bacterial Type Strains, Phase II (KMG-II): from individual species to whole genera.</title>
        <authorList>
            <person name="Goeker M."/>
        </authorList>
    </citation>
    <scope>NUCLEOTIDE SEQUENCE [LARGE SCALE GENOMIC DNA]</scope>
    <source>
        <strain evidence="3 4">YU 961-1</strain>
    </source>
</reference>
<feature type="chain" id="PRO_5018296786" description="DUF4352 domain-containing protein" evidence="2">
    <location>
        <begin position="25"/>
        <end position="180"/>
    </location>
</feature>
<proteinExistence type="predicted"/>